<reference evidence="5 6" key="1">
    <citation type="submission" date="2021-10" db="EMBL/GenBank/DDBJ databases">
        <authorList>
            <person name="Grouzdev D.S."/>
            <person name="Pantiukh K.S."/>
            <person name="Krutkina M.S."/>
        </authorList>
    </citation>
    <scope>NUCLEOTIDE SEQUENCE [LARGE SCALE GENOMIC DNA]</scope>
    <source>
        <strain evidence="5 6">Z-7514</strain>
    </source>
</reference>
<organism evidence="5 6">
    <name type="scientific">Halanaerobium polyolivorans</name>
    <dbReference type="NCBI Taxonomy" id="2886943"/>
    <lineage>
        <taxon>Bacteria</taxon>
        <taxon>Bacillati</taxon>
        <taxon>Bacillota</taxon>
        <taxon>Clostridia</taxon>
        <taxon>Halanaerobiales</taxon>
        <taxon>Halanaerobiaceae</taxon>
        <taxon>Halanaerobium</taxon>
    </lineage>
</organism>
<dbReference type="PROSITE" id="PS51379">
    <property type="entry name" value="4FE4S_FER_2"/>
    <property type="match status" value="2"/>
</dbReference>
<dbReference type="Proteomes" id="UP001199296">
    <property type="component" value="Unassembled WGS sequence"/>
</dbReference>
<protein>
    <submittedName>
        <fullName evidence="5">ATP-binding protein</fullName>
    </submittedName>
</protein>
<dbReference type="InterPro" id="IPR002586">
    <property type="entry name" value="CobQ/CobB/MinD/ParA_Nub-bd_dom"/>
</dbReference>
<dbReference type="Gene3D" id="3.30.70.20">
    <property type="match status" value="1"/>
</dbReference>
<evidence type="ECO:0000256" key="1">
    <source>
        <dbReference type="ARBA" id="ARBA00022723"/>
    </source>
</evidence>
<evidence type="ECO:0000259" key="4">
    <source>
        <dbReference type="PROSITE" id="PS51379"/>
    </source>
</evidence>
<keyword evidence="3" id="KW-0411">Iron-sulfur</keyword>
<accession>A0AAW4X136</accession>
<keyword evidence="1" id="KW-0479">Metal-binding</keyword>
<dbReference type="GO" id="GO:0005524">
    <property type="term" value="F:ATP binding"/>
    <property type="evidence" value="ECO:0007669"/>
    <property type="project" value="UniProtKB-KW"/>
</dbReference>
<dbReference type="PROSITE" id="PS00198">
    <property type="entry name" value="4FE4S_FER_1"/>
    <property type="match status" value="1"/>
</dbReference>
<evidence type="ECO:0000313" key="6">
    <source>
        <dbReference type="Proteomes" id="UP001199296"/>
    </source>
</evidence>
<dbReference type="Gene3D" id="3.40.50.300">
    <property type="entry name" value="P-loop containing nucleotide triphosphate hydrolases"/>
    <property type="match status" value="1"/>
</dbReference>
<gene>
    <name evidence="5" type="ORF">LJ207_09400</name>
</gene>
<keyword evidence="5" id="KW-0547">Nucleotide-binding</keyword>
<keyword evidence="5" id="KW-0067">ATP-binding</keyword>
<dbReference type="GO" id="GO:0046872">
    <property type="term" value="F:metal ion binding"/>
    <property type="evidence" value="ECO:0007669"/>
    <property type="project" value="UniProtKB-KW"/>
</dbReference>
<comment type="caution">
    <text evidence="5">The sequence shown here is derived from an EMBL/GenBank/DDBJ whole genome shotgun (WGS) entry which is preliminary data.</text>
</comment>
<dbReference type="RefSeq" id="WP_229346239.1">
    <property type="nucleotide sequence ID" value="NZ_JAJFAT010000013.1"/>
</dbReference>
<dbReference type="Pfam" id="PF01656">
    <property type="entry name" value="CbiA"/>
    <property type="match status" value="1"/>
</dbReference>
<dbReference type="InterPro" id="IPR027417">
    <property type="entry name" value="P-loop_NTPase"/>
</dbReference>
<keyword evidence="2" id="KW-0408">Iron</keyword>
<proteinExistence type="predicted"/>
<evidence type="ECO:0000256" key="2">
    <source>
        <dbReference type="ARBA" id="ARBA00023004"/>
    </source>
</evidence>
<dbReference type="Pfam" id="PF00037">
    <property type="entry name" value="Fer4"/>
    <property type="match status" value="2"/>
</dbReference>
<dbReference type="SUPFAM" id="SSF52540">
    <property type="entry name" value="P-loop containing nucleoside triphosphate hydrolases"/>
    <property type="match status" value="1"/>
</dbReference>
<dbReference type="PANTHER" id="PTHR43063:SF1">
    <property type="entry name" value="4FE-4S CLUSTER CONTAINING PARA FAMILY ATPASE PROTEIN"/>
    <property type="match status" value="1"/>
</dbReference>
<dbReference type="GO" id="GO:0051536">
    <property type="term" value="F:iron-sulfur cluster binding"/>
    <property type="evidence" value="ECO:0007669"/>
    <property type="project" value="UniProtKB-KW"/>
</dbReference>
<dbReference type="EMBL" id="JAJFAT010000013">
    <property type="protein sequence ID" value="MCC3145537.1"/>
    <property type="molecule type" value="Genomic_DNA"/>
</dbReference>
<dbReference type="InterPro" id="IPR017896">
    <property type="entry name" value="4Fe4S_Fe-S-bd"/>
</dbReference>
<sequence length="292" mass="32480">MAQQLSISILSGKGGTGKTTLAVNLALSLTNVQLLDADVEEPNDYLFISPDIKNKEEESVRRLIPEIDAEKCTACRRCVDFCQYNALALILDNVLVFEEVCHSCGGCKIVCPENAIKEKARELGKLRHDKRKNLDFWEGELNTGEEKAVPVIEKLKTKADHNKNIIIDAPPGTSCPSIAAITDTDFTVIVTEATIFGLHDLKMVIEMLNEIKQPFAVVINKAESDSDFLIEDYCNSEGIEILMKIPFSRKIAELYSNALPFVKEIAGWENKFKALAAKIIEEAGKNERNYSN</sequence>
<keyword evidence="6" id="KW-1185">Reference proteome</keyword>
<feature type="domain" description="4Fe-4S ferredoxin-type" evidence="4">
    <location>
        <begin position="94"/>
        <end position="121"/>
    </location>
</feature>
<dbReference type="AlphaFoldDB" id="A0AAW4X136"/>
<feature type="domain" description="4Fe-4S ferredoxin-type" evidence="4">
    <location>
        <begin position="63"/>
        <end position="92"/>
    </location>
</feature>
<evidence type="ECO:0000256" key="3">
    <source>
        <dbReference type="ARBA" id="ARBA00023014"/>
    </source>
</evidence>
<dbReference type="InterPro" id="IPR017900">
    <property type="entry name" value="4Fe4S_Fe_S_CS"/>
</dbReference>
<evidence type="ECO:0000313" key="5">
    <source>
        <dbReference type="EMBL" id="MCC3145537.1"/>
    </source>
</evidence>
<name>A0AAW4X136_9FIRM</name>
<dbReference type="PANTHER" id="PTHR43063">
    <property type="entry name" value="4FE-4S CLUSTER CONTAINING PARA FAMILY ATPASE PROTEIN"/>
    <property type="match status" value="1"/>
</dbReference>
<dbReference type="CDD" id="cd03110">
    <property type="entry name" value="SIMIBI_bact_arch"/>
    <property type="match status" value="1"/>
</dbReference>